<dbReference type="AlphaFoldDB" id="A0A821JUY0"/>
<evidence type="ECO:0000313" key="2">
    <source>
        <dbReference type="Proteomes" id="UP000663873"/>
    </source>
</evidence>
<evidence type="ECO:0000313" key="1">
    <source>
        <dbReference type="EMBL" id="CAF4728759.1"/>
    </source>
</evidence>
<name>A0A821JUY0_9BILA</name>
<gene>
    <name evidence="1" type="ORF">UJA718_LOCUS37660</name>
</gene>
<proteinExistence type="predicted"/>
<sequence length="282" mass="32064">MELILDKPYVYDSSVTLIANIQPDFELKSIQQKINKDEESKEFHQHKSYIEENIQSESIFQRPLKGTPLMQQPIEESSTNLTMKLNTDQQIKPFELILPRLDIESSVSTIAGLHTKIDVPSNIERSSFNGLIERKKLTDNEIELIVPKPKYIDKSTSTLIADVQAQLETKEIRPNEIQPEISSATVFFDETTEYIIPESVEIRMKQPIVQNSSTTLLANAQSALDPRTIQIQTNTNQSLEQSASAVSFEIRFQQNQLSEVELVLPRPPIQESISVMLTDIHS</sequence>
<dbReference type="Proteomes" id="UP000663873">
    <property type="component" value="Unassembled WGS sequence"/>
</dbReference>
<reference evidence="1" key="1">
    <citation type="submission" date="2021-02" db="EMBL/GenBank/DDBJ databases">
        <authorList>
            <person name="Nowell W R."/>
        </authorList>
    </citation>
    <scope>NUCLEOTIDE SEQUENCE</scope>
</reference>
<comment type="caution">
    <text evidence="1">The sequence shown here is derived from an EMBL/GenBank/DDBJ whole genome shotgun (WGS) entry which is preliminary data.</text>
</comment>
<dbReference type="EMBL" id="CAJOBP010037672">
    <property type="protein sequence ID" value="CAF4728759.1"/>
    <property type="molecule type" value="Genomic_DNA"/>
</dbReference>
<feature type="non-terminal residue" evidence="1">
    <location>
        <position position="282"/>
    </location>
</feature>
<organism evidence="1 2">
    <name type="scientific">Rotaria socialis</name>
    <dbReference type="NCBI Taxonomy" id="392032"/>
    <lineage>
        <taxon>Eukaryota</taxon>
        <taxon>Metazoa</taxon>
        <taxon>Spiralia</taxon>
        <taxon>Gnathifera</taxon>
        <taxon>Rotifera</taxon>
        <taxon>Eurotatoria</taxon>
        <taxon>Bdelloidea</taxon>
        <taxon>Philodinida</taxon>
        <taxon>Philodinidae</taxon>
        <taxon>Rotaria</taxon>
    </lineage>
</organism>
<protein>
    <submittedName>
        <fullName evidence="1">Uncharacterized protein</fullName>
    </submittedName>
</protein>
<keyword evidence="2" id="KW-1185">Reference proteome</keyword>
<accession>A0A821JUY0</accession>